<dbReference type="InterPro" id="IPR006128">
    <property type="entry name" value="Lipoprotein_PsaA-like"/>
</dbReference>
<comment type="similarity">
    <text evidence="1 4">Belongs to the bacterial solute-binding protein 9 family.</text>
</comment>
<dbReference type="PANTHER" id="PTHR42953">
    <property type="entry name" value="HIGH-AFFINITY ZINC UPTAKE SYSTEM PROTEIN ZNUA-RELATED"/>
    <property type="match status" value="1"/>
</dbReference>
<evidence type="ECO:0000313" key="7">
    <source>
        <dbReference type="Proteomes" id="UP000230108"/>
    </source>
</evidence>
<gene>
    <name evidence="6" type="ORF">COY90_04025</name>
</gene>
<dbReference type="EMBL" id="PFLF01000086">
    <property type="protein sequence ID" value="PIY68804.1"/>
    <property type="molecule type" value="Genomic_DNA"/>
</dbReference>
<evidence type="ECO:0000256" key="5">
    <source>
        <dbReference type="SAM" id="Phobius"/>
    </source>
</evidence>
<sequence length="307" mass="34155">MKRYKLDSLVFIILIGVGVFFVLTKMSRPQNVTSKKMTITASFYPLAFLAKRIGGEYVDVVNLTPAGAEPHDFEPTTKDMAAIEKSSLLIMNGMGVEVYEKKLTEQLAGSSVKIMLVGEEFATQNIVKDGTKRKDPHVWVDLVLYSKMAQKVADEMSKIDAAHASEYKKRANQLGEELTGIDNNYKQELINCTLHKIVTAHTAFGYLANRYGFEQIGISGISPEEEPSPKELKLITDFVKKEGVNHILLEELAPRIWGETVATETGAQVLVLNPLEGVTPSEEKEGMNYISIQKKNIETLKIALQCK</sequence>
<dbReference type="PANTHER" id="PTHR42953:SF3">
    <property type="entry name" value="HIGH-AFFINITY ZINC UPTAKE SYSTEM PROTEIN ZNUA"/>
    <property type="match status" value="1"/>
</dbReference>
<dbReference type="InterPro" id="IPR050492">
    <property type="entry name" value="Bact_metal-bind_prot9"/>
</dbReference>
<accession>A0A2M7QC56</accession>
<dbReference type="Proteomes" id="UP000230108">
    <property type="component" value="Unassembled WGS sequence"/>
</dbReference>
<evidence type="ECO:0000313" key="6">
    <source>
        <dbReference type="EMBL" id="PIY68804.1"/>
    </source>
</evidence>
<keyword evidence="3" id="KW-0732">Signal</keyword>
<name>A0A2M7QC56_9BACT</name>
<evidence type="ECO:0000256" key="2">
    <source>
        <dbReference type="ARBA" id="ARBA00022448"/>
    </source>
</evidence>
<keyword evidence="5" id="KW-0812">Transmembrane</keyword>
<evidence type="ECO:0000256" key="4">
    <source>
        <dbReference type="RuleBase" id="RU003512"/>
    </source>
</evidence>
<dbReference type="InterPro" id="IPR006129">
    <property type="entry name" value="AdhesinB"/>
</dbReference>
<comment type="caution">
    <text evidence="6">The sequence shown here is derived from an EMBL/GenBank/DDBJ whole genome shotgun (WGS) entry which is preliminary data.</text>
</comment>
<keyword evidence="5" id="KW-0472">Membrane</keyword>
<dbReference type="GO" id="GO:0030001">
    <property type="term" value="P:metal ion transport"/>
    <property type="evidence" value="ECO:0007669"/>
    <property type="project" value="InterPro"/>
</dbReference>
<dbReference type="Pfam" id="PF01297">
    <property type="entry name" value="ZnuA"/>
    <property type="match status" value="1"/>
</dbReference>
<dbReference type="SUPFAM" id="SSF53807">
    <property type="entry name" value="Helical backbone' metal receptor"/>
    <property type="match status" value="1"/>
</dbReference>
<dbReference type="Gene3D" id="3.40.50.1980">
    <property type="entry name" value="Nitrogenase molybdenum iron protein domain"/>
    <property type="match status" value="2"/>
</dbReference>
<organism evidence="6 7">
    <name type="scientific">Candidatus Roizmanbacteria bacterium CG_4_10_14_0_8_um_filter_39_9</name>
    <dbReference type="NCBI Taxonomy" id="1974829"/>
    <lineage>
        <taxon>Bacteria</taxon>
        <taxon>Candidatus Roizmaniibacteriota</taxon>
    </lineage>
</organism>
<dbReference type="AlphaFoldDB" id="A0A2M7QC56"/>
<evidence type="ECO:0008006" key="8">
    <source>
        <dbReference type="Google" id="ProtNLM"/>
    </source>
</evidence>
<keyword evidence="5" id="KW-1133">Transmembrane helix</keyword>
<evidence type="ECO:0000256" key="1">
    <source>
        <dbReference type="ARBA" id="ARBA00011028"/>
    </source>
</evidence>
<dbReference type="GO" id="GO:0046872">
    <property type="term" value="F:metal ion binding"/>
    <property type="evidence" value="ECO:0007669"/>
    <property type="project" value="InterPro"/>
</dbReference>
<feature type="transmembrane region" description="Helical" evidence="5">
    <location>
        <begin position="6"/>
        <end position="26"/>
    </location>
</feature>
<evidence type="ECO:0000256" key="3">
    <source>
        <dbReference type="ARBA" id="ARBA00022729"/>
    </source>
</evidence>
<reference evidence="7" key="1">
    <citation type="submission" date="2017-09" db="EMBL/GenBank/DDBJ databases">
        <title>Depth-based differentiation of microbial function through sediment-hosted aquifers and enrichment of novel symbionts in the deep terrestrial subsurface.</title>
        <authorList>
            <person name="Probst A.J."/>
            <person name="Ladd B."/>
            <person name="Jarett J.K."/>
            <person name="Geller-Mcgrath D.E."/>
            <person name="Sieber C.M.K."/>
            <person name="Emerson J.B."/>
            <person name="Anantharaman K."/>
            <person name="Thomas B.C."/>
            <person name="Malmstrom R."/>
            <person name="Stieglmeier M."/>
            <person name="Klingl A."/>
            <person name="Woyke T."/>
            <person name="Ryan C.M."/>
            <person name="Banfield J.F."/>
        </authorList>
    </citation>
    <scope>NUCLEOTIDE SEQUENCE [LARGE SCALE GENOMIC DNA]</scope>
</reference>
<keyword evidence="2 4" id="KW-0813">Transport</keyword>
<proteinExistence type="inferred from homology"/>
<protein>
    <recommendedName>
        <fullName evidence="8">ABC transporter substrate-binding protein</fullName>
    </recommendedName>
</protein>
<dbReference type="GO" id="GO:0007155">
    <property type="term" value="P:cell adhesion"/>
    <property type="evidence" value="ECO:0007669"/>
    <property type="project" value="InterPro"/>
</dbReference>
<dbReference type="InterPro" id="IPR006127">
    <property type="entry name" value="ZnuA-like"/>
</dbReference>
<dbReference type="PRINTS" id="PR00690">
    <property type="entry name" value="ADHESNFAMILY"/>
</dbReference>
<dbReference type="PRINTS" id="PR00691">
    <property type="entry name" value="ADHESINB"/>
</dbReference>